<evidence type="ECO:0000313" key="1">
    <source>
        <dbReference type="EMBL" id="TGZ81157.1"/>
    </source>
</evidence>
<organism evidence="1 2">
    <name type="scientific">Ascodesmis nigricans</name>
    <dbReference type="NCBI Taxonomy" id="341454"/>
    <lineage>
        <taxon>Eukaryota</taxon>
        <taxon>Fungi</taxon>
        <taxon>Dikarya</taxon>
        <taxon>Ascomycota</taxon>
        <taxon>Pezizomycotina</taxon>
        <taxon>Pezizomycetes</taxon>
        <taxon>Pezizales</taxon>
        <taxon>Ascodesmidaceae</taxon>
        <taxon>Ascodesmis</taxon>
    </lineage>
</organism>
<dbReference type="AlphaFoldDB" id="A0A4S2MX02"/>
<evidence type="ECO:0000313" key="2">
    <source>
        <dbReference type="Proteomes" id="UP000298138"/>
    </source>
</evidence>
<reference evidence="1 2" key="1">
    <citation type="submission" date="2019-04" db="EMBL/GenBank/DDBJ databases">
        <title>Comparative genomics and transcriptomics to analyze fruiting body development in filamentous ascomycetes.</title>
        <authorList>
            <consortium name="DOE Joint Genome Institute"/>
            <person name="Lutkenhaus R."/>
            <person name="Traeger S."/>
            <person name="Breuer J."/>
            <person name="Kuo A."/>
            <person name="Lipzen A."/>
            <person name="Pangilinan J."/>
            <person name="Dilworth D."/>
            <person name="Sandor L."/>
            <person name="Poggeler S."/>
            <person name="Barry K."/>
            <person name="Grigoriev I.V."/>
            <person name="Nowrousian M."/>
        </authorList>
    </citation>
    <scope>NUCLEOTIDE SEQUENCE [LARGE SCALE GENOMIC DNA]</scope>
    <source>
        <strain evidence="1 2">CBS 389.68</strain>
    </source>
</reference>
<accession>A0A4S2MX02</accession>
<name>A0A4S2MX02_9PEZI</name>
<keyword evidence="2" id="KW-1185">Reference proteome</keyword>
<sequence>MYVPDLRPTGGIDTSIRSGSSRCYTYITSSVYDSGNQRRLKEVCYNHGHAGDARSDELLLVWSYGRTTRWLEGLDLDRLIAQMQGSESPTGYGTIEIITRWMGFSFGNRRMQGSGVCDDAGWIARKNRVMPIVTRLAVSADCPGNLSVTGAPAGWRRRSGREWRGGSLLEAESGGCRGRRRVPRSRGLYLTAPIAVFEDRCTGADRDV</sequence>
<dbReference type="InParanoid" id="A0A4S2MX02"/>
<gene>
    <name evidence="1" type="ORF">EX30DRAFT_267491</name>
</gene>
<protein>
    <submittedName>
        <fullName evidence="1">Uncharacterized protein</fullName>
    </submittedName>
</protein>
<dbReference type="Proteomes" id="UP000298138">
    <property type="component" value="Unassembled WGS sequence"/>
</dbReference>
<proteinExistence type="predicted"/>
<dbReference type="EMBL" id="ML220120">
    <property type="protein sequence ID" value="TGZ81157.1"/>
    <property type="molecule type" value="Genomic_DNA"/>
</dbReference>